<keyword evidence="2" id="KW-0964">Secreted</keyword>
<evidence type="ECO:0000256" key="3">
    <source>
        <dbReference type="ARBA" id="ARBA00022530"/>
    </source>
</evidence>
<evidence type="ECO:0000256" key="10">
    <source>
        <dbReference type="SAM" id="SignalP"/>
    </source>
</evidence>
<dbReference type="InterPro" id="IPR036383">
    <property type="entry name" value="TSP1_rpt_sf"/>
</dbReference>
<accession>A0ABM1B550</accession>
<evidence type="ECO:0000313" key="13">
    <source>
        <dbReference type="RefSeq" id="XP_013775027.1"/>
    </source>
</evidence>
<evidence type="ECO:0000256" key="7">
    <source>
        <dbReference type="ARBA" id="ARBA00023157"/>
    </source>
</evidence>
<keyword evidence="5 10" id="KW-0732">Signal</keyword>
<dbReference type="InterPro" id="IPR038678">
    <property type="entry name" value="Spondin_N_sf"/>
</dbReference>
<protein>
    <submittedName>
        <fullName evidence="13">Spondin-2-like</fullName>
    </submittedName>
</protein>
<evidence type="ECO:0000256" key="8">
    <source>
        <dbReference type="ARBA" id="ARBA00023180"/>
    </source>
</evidence>
<dbReference type="PANTHER" id="PTHR11311:SF15">
    <property type="entry name" value="SPONDIN-2"/>
    <property type="match status" value="1"/>
</dbReference>
<dbReference type="Gene3D" id="2.60.40.2130">
    <property type="entry name" value="F-spondin domain"/>
    <property type="match status" value="1"/>
</dbReference>
<organism evidence="12 13">
    <name type="scientific">Limulus polyphemus</name>
    <name type="common">Atlantic horseshoe crab</name>
    <dbReference type="NCBI Taxonomy" id="6850"/>
    <lineage>
        <taxon>Eukaryota</taxon>
        <taxon>Metazoa</taxon>
        <taxon>Ecdysozoa</taxon>
        <taxon>Arthropoda</taxon>
        <taxon>Chelicerata</taxon>
        <taxon>Merostomata</taxon>
        <taxon>Xiphosura</taxon>
        <taxon>Limulidae</taxon>
        <taxon>Limulus</taxon>
    </lineage>
</organism>
<evidence type="ECO:0000256" key="5">
    <source>
        <dbReference type="ARBA" id="ARBA00022729"/>
    </source>
</evidence>
<feature type="signal peptide" evidence="10">
    <location>
        <begin position="1"/>
        <end position="27"/>
    </location>
</feature>
<dbReference type="Pfam" id="PF06468">
    <property type="entry name" value="Spond_N"/>
    <property type="match status" value="1"/>
</dbReference>
<evidence type="ECO:0000259" key="11">
    <source>
        <dbReference type="PROSITE" id="PS51020"/>
    </source>
</evidence>
<evidence type="ECO:0000313" key="12">
    <source>
        <dbReference type="Proteomes" id="UP000694941"/>
    </source>
</evidence>
<dbReference type="InterPro" id="IPR009465">
    <property type="entry name" value="Spondin_N"/>
</dbReference>
<dbReference type="PROSITE" id="PS51020">
    <property type="entry name" value="SPONDIN"/>
    <property type="match status" value="1"/>
</dbReference>
<keyword evidence="4" id="KW-0479">Metal-binding</keyword>
<sequence>MVYSTSGQRPVKWGLLVTCIFAIVVKASQYCSEDRLTVYRVSLVTEWSEEKFPKQYPQWRPHAQWSKTLGRSHNDSYKLWRLGEVATDGIKLFAERGNSEILDQFSQGEGGVFDVFSAPPINSGVGRTEAEFFVDGNHSKVSLIARIIPSPDWFIGVDSFELCVNGKWVDTIILDVDPLDAGTDNGFTFTAPNWQTEPRNKISQITAHHPSHPANSFYYPNLRKLPIIAYFQFTKTKIYELSEVFSHVKDQIIAEEEEEESEEKKLEEEVVIMEANTVGYEGTVSGLRIKIIKNDEATEHSARSQTKRLRELLKQRRSGFRIRSASHHSAHRRPRPCKVSDWSEWSSCSETCGFGKSTRTRRVIRHAKRGGSPCPLLQETRWCRGTGNCRLENKRYFFW</sequence>
<dbReference type="PANTHER" id="PTHR11311">
    <property type="entry name" value="SPONDIN"/>
    <property type="match status" value="1"/>
</dbReference>
<keyword evidence="8" id="KW-0325">Glycoprotein</keyword>
<keyword evidence="9" id="KW-0175">Coiled coil</keyword>
<keyword evidence="12" id="KW-1185">Reference proteome</keyword>
<dbReference type="GeneID" id="106459903"/>
<proteinExistence type="predicted"/>
<feature type="chain" id="PRO_5045551523" evidence="10">
    <location>
        <begin position="28"/>
        <end position="399"/>
    </location>
</feature>
<dbReference type="SUPFAM" id="SSF82895">
    <property type="entry name" value="TSP-1 type 1 repeat"/>
    <property type="match status" value="1"/>
</dbReference>
<dbReference type="RefSeq" id="XP_013775027.1">
    <property type="nucleotide sequence ID" value="XM_013919573.2"/>
</dbReference>
<gene>
    <name evidence="13" type="primary">LOC106459903</name>
</gene>
<keyword evidence="7" id="KW-1015">Disulfide bond</keyword>
<evidence type="ECO:0000256" key="9">
    <source>
        <dbReference type="SAM" id="Coils"/>
    </source>
</evidence>
<dbReference type="InterPro" id="IPR044004">
    <property type="entry name" value="TSP1_spondin_dom"/>
</dbReference>
<comment type="subcellular location">
    <subcellularLocation>
        <location evidence="1">Secreted</location>
        <location evidence="1">Extracellular space</location>
        <location evidence="1">Extracellular matrix</location>
    </subcellularLocation>
</comment>
<reference evidence="13" key="1">
    <citation type="submission" date="2025-08" db="UniProtKB">
        <authorList>
            <consortium name="RefSeq"/>
        </authorList>
    </citation>
    <scope>IDENTIFICATION</scope>
    <source>
        <tissue evidence="13">Muscle</tissue>
    </source>
</reference>
<evidence type="ECO:0000256" key="4">
    <source>
        <dbReference type="ARBA" id="ARBA00022723"/>
    </source>
</evidence>
<evidence type="ECO:0000256" key="1">
    <source>
        <dbReference type="ARBA" id="ARBA00004498"/>
    </source>
</evidence>
<dbReference type="NCBIfam" id="NF038123">
    <property type="entry name" value="NF038123_dom"/>
    <property type="match status" value="1"/>
</dbReference>
<feature type="domain" description="Spondin" evidence="11">
    <location>
        <begin position="27"/>
        <end position="213"/>
    </location>
</feature>
<dbReference type="InterPro" id="IPR000884">
    <property type="entry name" value="TSP1_rpt"/>
</dbReference>
<keyword evidence="6" id="KW-0130">Cell adhesion</keyword>
<dbReference type="Proteomes" id="UP000694941">
    <property type="component" value="Unplaced"/>
</dbReference>
<dbReference type="SMART" id="SM00209">
    <property type="entry name" value="TSP1"/>
    <property type="match status" value="1"/>
</dbReference>
<keyword evidence="3" id="KW-0272">Extracellular matrix</keyword>
<dbReference type="Pfam" id="PF19028">
    <property type="entry name" value="TSP1_spondin"/>
    <property type="match status" value="1"/>
</dbReference>
<evidence type="ECO:0000256" key="2">
    <source>
        <dbReference type="ARBA" id="ARBA00022525"/>
    </source>
</evidence>
<evidence type="ECO:0000256" key="6">
    <source>
        <dbReference type="ARBA" id="ARBA00022889"/>
    </source>
</evidence>
<dbReference type="Gene3D" id="2.20.100.10">
    <property type="entry name" value="Thrombospondin type-1 (TSP1) repeat"/>
    <property type="match status" value="1"/>
</dbReference>
<name>A0ABM1B550_LIMPO</name>
<dbReference type="PROSITE" id="PS50092">
    <property type="entry name" value="TSP1"/>
    <property type="match status" value="1"/>
</dbReference>
<feature type="coiled-coil region" evidence="9">
    <location>
        <begin position="249"/>
        <end position="276"/>
    </location>
</feature>
<dbReference type="InterPro" id="IPR051418">
    <property type="entry name" value="Spondin/Thrombospondin_T1"/>
</dbReference>